<evidence type="ECO:0000256" key="5">
    <source>
        <dbReference type="ARBA" id="ARBA00023136"/>
    </source>
</evidence>
<evidence type="ECO:0000256" key="1">
    <source>
        <dbReference type="ARBA" id="ARBA00004479"/>
    </source>
</evidence>
<evidence type="ECO:0000256" key="8">
    <source>
        <dbReference type="ARBA" id="ARBA00038159"/>
    </source>
</evidence>
<dbReference type="InParanoid" id="A0A167MB15"/>
<dbReference type="PANTHER" id="PTHR35518">
    <property type="entry name" value="MAINTENANCE OF TELOMOERE CAPPING"/>
    <property type="match status" value="1"/>
</dbReference>
<dbReference type="GeneID" id="29000277"/>
<keyword evidence="6" id="KW-0325">Glycoprotein</keyword>
<evidence type="ECO:0000256" key="4">
    <source>
        <dbReference type="ARBA" id="ARBA00022989"/>
    </source>
</evidence>
<dbReference type="SUPFAM" id="SSF56436">
    <property type="entry name" value="C-type lectin-like"/>
    <property type="match status" value="1"/>
</dbReference>
<reference evidence="13" key="1">
    <citation type="submission" date="2015-06" db="EMBL/GenBank/DDBJ databases">
        <title>Expansion of signal transduction pathways in fungi by whole-genome duplication.</title>
        <authorList>
            <consortium name="DOE Joint Genome Institute"/>
            <person name="Corrochano L.M."/>
            <person name="Kuo A."/>
            <person name="Marcet-Houben M."/>
            <person name="Polaino S."/>
            <person name="Salamov A."/>
            <person name="Villalobos J.M."/>
            <person name="Alvarez M.I."/>
            <person name="Avalos J."/>
            <person name="Benito E.P."/>
            <person name="Benoit I."/>
            <person name="Burger G."/>
            <person name="Camino L.P."/>
            <person name="Canovas D."/>
            <person name="Cerda-Olmedo E."/>
            <person name="Cheng J.-F."/>
            <person name="Dominguez A."/>
            <person name="Elias M."/>
            <person name="Eslava A.P."/>
            <person name="Glaser F."/>
            <person name="Grimwood J."/>
            <person name="Gutierrez G."/>
            <person name="Heitman J."/>
            <person name="Henrissat B."/>
            <person name="Iturriaga E.A."/>
            <person name="Lang B.F."/>
            <person name="Lavin J.L."/>
            <person name="Lee S."/>
            <person name="Li W."/>
            <person name="Lindquist E."/>
            <person name="Lopez-Garcia S."/>
            <person name="Luque E.M."/>
            <person name="Marcos A.T."/>
            <person name="Martin J."/>
            <person name="McCluskey K."/>
            <person name="Medina H.R."/>
            <person name="Miralles-Duran A."/>
            <person name="Miyazaki A."/>
            <person name="Munoz-Torres E."/>
            <person name="Oguiza J.A."/>
            <person name="Ohm R."/>
            <person name="Olmedo M."/>
            <person name="Orejas M."/>
            <person name="Ortiz-Castellanos L."/>
            <person name="Pisabarro A.G."/>
            <person name="Rodriguez-Romero J."/>
            <person name="Ruiz-Herrera J."/>
            <person name="Ruiz-Vazquez R."/>
            <person name="Sanz C."/>
            <person name="Schackwitz W."/>
            <person name="Schmutz J."/>
            <person name="Shahriari M."/>
            <person name="Shelest E."/>
            <person name="Silva-Franco F."/>
            <person name="Soanes D."/>
            <person name="Syed K."/>
            <person name="Tagua V.G."/>
            <person name="Talbot N.J."/>
            <person name="Thon M."/>
            <person name="De vries R.P."/>
            <person name="Wiebenga A."/>
            <person name="Yadav J.S."/>
            <person name="Braun E.L."/>
            <person name="Baker S."/>
            <person name="Garre V."/>
            <person name="Horwitz B."/>
            <person name="Torres-Martinez S."/>
            <person name="Idnurm A."/>
            <person name="Herrera-Estrella A."/>
            <person name="Gabaldon T."/>
            <person name="Grigoriev I.V."/>
        </authorList>
    </citation>
    <scope>NUCLEOTIDE SEQUENCE [LARGE SCALE GENOMIC DNA]</scope>
    <source>
        <strain evidence="13">NRRL 1555(-)</strain>
    </source>
</reference>
<accession>A0A167MB15</accession>
<dbReference type="InterPro" id="IPR057530">
    <property type="entry name" value="TIM-barrel_MTC6"/>
</dbReference>
<proteinExistence type="inferred from homology"/>
<feature type="domain" description="MTC6 partial TIM-barrel" evidence="11">
    <location>
        <begin position="78"/>
        <end position="378"/>
    </location>
</feature>
<keyword evidence="2 10" id="KW-0812">Transmembrane</keyword>
<dbReference type="EMBL" id="KV440983">
    <property type="protein sequence ID" value="OAD72329.1"/>
    <property type="molecule type" value="Genomic_DNA"/>
</dbReference>
<feature type="transmembrane region" description="Helical" evidence="10">
    <location>
        <begin position="34"/>
        <end position="56"/>
    </location>
</feature>
<dbReference type="Pfam" id="PF25506">
    <property type="entry name" value="TIM-barrel_MTC6"/>
    <property type="match status" value="1"/>
</dbReference>
<evidence type="ECO:0000256" key="7">
    <source>
        <dbReference type="ARBA" id="ARBA00037703"/>
    </source>
</evidence>
<organism evidence="12 13">
    <name type="scientific">Phycomyces blakesleeanus (strain ATCC 8743b / DSM 1359 / FGSC 10004 / NBRC 33097 / NRRL 1555)</name>
    <dbReference type="NCBI Taxonomy" id="763407"/>
    <lineage>
        <taxon>Eukaryota</taxon>
        <taxon>Fungi</taxon>
        <taxon>Fungi incertae sedis</taxon>
        <taxon>Mucoromycota</taxon>
        <taxon>Mucoromycotina</taxon>
        <taxon>Mucoromycetes</taxon>
        <taxon>Mucorales</taxon>
        <taxon>Phycomycetaceae</taxon>
        <taxon>Phycomyces</taxon>
    </lineage>
</organism>
<keyword evidence="4 10" id="KW-1133">Transmembrane helix</keyword>
<sequence length="559" mass="64245">MIKNLIRVEDASSPSTGKVFGFLQLYKLVMDLELCIYLPGMKLLGIFFSLICLLTWSCSATFDDSIDDVQQLNNVLDIKDSLRVQRDISCNVTINHYLWPAINLTSSYFGTNFSKMQLDSIDALLELGYMRLEFDIYWDSTYEIWELCPVEVSDKNSTEDQTINQFTCTIHSLEIFLGSINRYLVSTQVPKAPLKTNLVMLILHIHGTDNQSHPLTLLSEIISKTIISSTAYTSRIYTPNDFIYDQKNKPSNSTWWPQWIQLVERHFQLLVGFGEIQAEVNSSNKTMSNEGILFGAGTFGVPTYFENSTFVQDTCYKALENPLSEPPSWSLVDKKNQSLNSAEISQVIHCGQSPMLDISVSSTEYRDLLQKTIENTLWSWDEGQPPKDNKVACAAIQQSNGRWRVEDCSEQLNVACRHRNEPGKWVVANTTASYDQAFLVCPDNYLFDTPRTAWQNQQLFYTIQRDYIDPSTEEKSQDRAVWINLNSAISAQCWVVGQSDLCWWLNKAILILFGFFTWVKCARLWRLRRSNQRKRIAQHMLARRDYVTVPYNLLVRGPL</sequence>
<keyword evidence="5 10" id="KW-0472">Membrane</keyword>
<evidence type="ECO:0000259" key="11">
    <source>
        <dbReference type="Pfam" id="PF25506"/>
    </source>
</evidence>
<dbReference type="STRING" id="763407.A0A167MB15"/>
<keyword evidence="3" id="KW-0732">Signal</keyword>
<evidence type="ECO:0000256" key="9">
    <source>
        <dbReference type="ARBA" id="ARBA00039865"/>
    </source>
</evidence>
<dbReference type="AlphaFoldDB" id="A0A167MB15"/>
<comment type="similarity">
    <text evidence="8">Belongs to the MTC6 family.</text>
</comment>
<dbReference type="RefSeq" id="XP_018290369.1">
    <property type="nucleotide sequence ID" value="XM_018439371.1"/>
</dbReference>
<evidence type="ECO:0000256" key="10">
    <source>
        <dbReference type="SAM" id="Phobius"/>
    </source>
</evidence>
<dbReference type="VEuPathDB" id="FungiDB:PHYBLDRAFT_187355"/>
<dbReference type="PANTHER" id="PTHR35518:SF2">
    <property type="entry name" value="MAINTENANCE OF TELOMERE CAPPING PROTEIN 6"/>
    <property type="match status" value="1"/>
</dbReference>
<dbReference type="OrthoDB" id="2274918at2759"/>
<gene>
    <name evidence="12" type="ORF">PHYBLDRAFT_187355</name>
</gene>
<evidence type="ECO:0000256" key="2">
    <source>
        <dbReference type="ARBA" id="ARBA00022692"/>
    </source>
</evidence>
<dbReference type="InterPro" id="IPR051008">
    <property type="entry name" value="Telomere_Capping_Maintenance"/>
</dbReference>
<evidence type="ECO:0000256" key="6">
    <source>
        <dbReference type="ARBA" id="ARBA00023180"/>
    </source>
</evidence>
<dbReference type="InterPro" id="IPR016187">
    <property type="entry name" value="CTDL_fold"/>
</dbReference>
<comment type="function">
    <text evidence="7">May be involved in telomere capping.</text>
</comment>
<evidence type="ECO:0000313" key="13">
    <source>
        <dbReference type="Proteomes" id="UP000077315"/>
    </source>
</evidence>
<evidence type="ECO:0000313" key="12">
    <source>
        <dbReference type="EMBL" id="OAD72329.1"/>
    </source>
</evidence>
<protein>
    <recommendedName>
        <fullName evidence="9">Maintenance of telomere capping protein 6</fullName>
    </recommendedName>
</protein>
<name>A0A167MB15_PHYB8</name>
<comment type="subcellular location">
    <subcellularLocation>
        <location evidence="1">Membrane</location>
        <topology evidence="1">Single-pass type I membrane protein</topology>
    </subcellularLocation>
</comment>
<dbReference type="Proteomes" id="UP000077315">
    <property type="component" value="Unassembled WGS sequence"/>
</dbReference>
<dbReference type="GO" id="GO:0016020">
    <property type="term" value="C:membrane"/>
    <property type="evidence" value="ECO:0007669"/>
    <property type="project" value="UniProtKB-SubCell"/>
</dbReference>
<evidence type="ECO:0000256" key="3">
    <source>
        <dbReference type="ARBA" id="ARBA00022729"/>
    </source>
</evidence>
<keyword evidence="13" id="KW-1185">Reference proteome</keyword>